<accession>A0A6A4TQ65</accession>
<feature type="region of interest" description="Disordered" evidence="1">
    <location>
        <begin position="156"/>
        <end position="176"/>
    </location>
</feature>
<reference evidence="2 3" key="1">
    <citation type="submission" date="2019-06" db="EMBL/GenBank/DDBJ databases">
        <title>Draft genomes of female and male turbot (Scophthalmus maximus).</title>
        <authorList>
            <person name="Xu H."/>
            <person name="Xu X.-W."/>
            <person name="Shao C."/>
            <person name="Chen S."/>
        </authorList>
    </citation>
    <scope>NUCLEOTIDE SEQUENCE [LARGE SCALE GENOMIC DNA]</scope>
    <source>
        <strain evidence="2">Ysfricsl-2016a</strain>
        <tissue evidence="2">Blood</tissue>
    </source>
</reference>
<proteinExistence type="predicted"/>
<dbReference type="Proteomes" id="UP000438429">
    <property type="component" value="Unassembled WGS sequence"/>
</dbReference>
<protein>
    <submittedName>
        <fullName evidence="2">Uncharacterized protein</fullName>
    </submittedName>
</protein>
<dbReference type="AlphaFoldDB" id="A0A6A4TQ65"/>
<evidence type="ECO:0000313" key="2">
    <source>
        <dbReference type="EMBL" id="KAF0044152.1"/>
    </source>
</evidence>
<name>A0A6A4TQ65_SCOMX</name>
<comment type="caution">
    <text evidence="2">The sequence shown here is derived from an EMBL/GenBank/DDBJ whole genome shotgun (WGS) entry which is preliminary data.</text>
</comment>
<evidence type="ECO:0000256" key="1">
    <source>
        <dbReference type="SAM" id="MobiDB-lite"/>
    </source>
</evidence>
<gene>
    <name evidence="2" type="ORF">F2P81_003310</name>
</gene>
<organism evidence="2 3">
    <name type="scientific">Scophthalmus maximus</name>
    <name type="common">Turbot</name>
    <name type="synonym">Psetta maxima</name>
    <dbReference type="NCBI Taxonomy" id="52904"/>
    <lineage>
        <taxon>Eukaryota</taxon>
        <taxon>Metazoa</taxon>
        <taxon>Chordata</taxon>
        <taxon>Craniata</taxon>
        <taxon>Vertebrata</taxon>
        <taxon>Euteleostomi</taxon>
        <taxon>Actinopterygii</taxon>
        <taxon>Neopterygii</taxon>
        <taxon>Teleostei</taxon>
        <taxon>Neoteleostei</taxon>
        <taxon>Acanthomorphata</taxon>
        <taxon>Carangaria</taxon>
        <taxon>Pleuronectiformes</taxon>
        <taxon>Pleuronectoidei</taxon>
        <taxon>Scophthalmidae</taxon>
        <taxon>Scophthalmus</taxon>
    </lineage>
</organism>
<evidence type="ECO:0000313" key="3">
    <source>
        <dbReference type="Proteomes" id="UP000438429"/>
    </source>
</evidence>
<sequence length="230" mass="25992">EVDDVFLQFKYLLILLSIAKLPLKRKSSIRTNDSVLLFCMCVDVYISTATLENNQPCIGHTFCDLAYKHDIIQTYTHNTSPLLDTSELSSVVLFYAVSCCLDQLLNIKQTKPKPDHTLFGFAPHQKQTSVCQSALDRDAVRSRPCDILVRLHRRAGLPERQRKGEPGNKSPGAKHNIDPYNPSLLILPSAWPNTCIRSVLPVLYSVFSSNNLRNIRTKRPNNRKVIRCGS</sequence>
<dbReference type="EMBL" id="VEVO01000003">
    <property type="protein sequence ID" value="KAF0044152.1"/>
    <property type="molecule type" value="Genomic_DNA"/>
</dbReference>
<feature type="compositionally biased region" description="Basic and acidic residues" evidence="1">
    <location>
        <begin position="156"/>
        <end position="166"/>
    </location>
</feature>
<feature type="non-terminal residue" evidence="2">
    <location>
        <position position="1"/>
    </location>
</feature>